<proteinExistence type="predicted"/>
<dbReference type="PANTHER" id="PTHR48050">
    <property type="entry name" value="STEROL 3-BETA-GLUCOSYLTRANSFERASE"/>
    <property type="match status" value="1"/>
</dbReference>
<dbReference type="PANTHER" id="PTHR48050:SF13">
    <property type="entry name" value="STEROL 3-BETA-GLUCOSYLTRANSFERASE UGT80A2"/>
    <property type="match status" value="1"/>
</dbReference>
<organism evidence="2 3">
    <name type="scientific">Amycolatopsis samaneae</name>
    <dbReference type="NCBI Taxonomy" id="664691"/>
    <lineage>
        <taxon>Bacteria</taxon>
        <taxon>Bacillati</taxon>
        <taxon>Actinomycetota</taxon>
        <taxon>Actinomycetes</taxon>
        <taxon>Pseudonocardiales</taxon>
        <taxon>Pseudonocardiaceae</taxon>
        <taxon>Amycolatopsis</taxon>
    </lineage>
</organism>
<evidence type="ECO:0000259" key="1">
    <source>
        <dbReference type="Pfam" id="PF06722"/>
    </source>
</evidence>
<dbReference type="EMBL" id="JBHUKU010000007">
    <property type="protein sequence ID" value="MFD2459870.1"/>
    <property type="molecule type" value="Genomic_DNA"/>
</dbReference>
<comment type="caution">
    <text evidence="2">The sequence shown here is derived from an EMBL/GenBank/DDBJ whole genome shotgun (WGS) entry which is preliminary data.</text>
</comment>
<dbReference type="InterPro" id="IPR002213">
    <property type="entry name" value="UDP_glucos_trans"/>
</dbReference>
<feature type="domain" description="Erythromycin biosynthesis protein CIII-like C-terminal" evidence="1">
    <location>
        <begin position="267"/>
        <end position="404"/>
    </location>
</feature>
<evidence type="ECO:0000313" key="3">
    <source>
        <dbReference type="Proteomes" id="UP001597419"/>
    </source>
</evidence>
<protein>
    <submittedName>
        <fullName evidence="2">Glycosyltransferase</fullName>
    </submittedName>
</protein>
<evidence type="ECO:0000313" key="2">
    <source>
        <dbReference type="EMBL" id="MFD2459870.1"/>
    </source>
</evidence>
<dbReference type="Proteomes" id="UP001597419">
    <property type="component" value="Unassembled WGS sequence"/>
</dbReference>
<dbReference type="InterPro" id="IPR050426">
    <property type="entry name" value="Glycosyltransferase_28"/>
</dbReference>
<dbReference type="Pfam" id="PF06722">
    <property type="entry name" value="EryCIII-like_C"/>
    <property type="match status" value="1"/>
</dbReference>
<dbReference type="InterPro" id="IPR010610">
    <property type="entry name" value="EryCIII-like_C"/>
</dbReference>
<dbReference type="CDD" id="cd03784">
    <property type="entry name" value="GT1_Gtf-like"/>
    <property type="match status" value="1"/>
</dbReference>
<reference evidence="3" key="1">
    <citation type="journal article" date="2019" name="Int. J. Syst. Evol. Microbiol.">
        <title>The Global Catalogue of Microorganisms (GCM) 10K type strain sequencing project: providing services to taxonomists for standard genome sequencing and annotation.</title>
        <authorList>
            <consortium name="The Broad Institute Genomics Platform"/>
            <consortium name="The Broad Institute Genome Sequencing Center for Infectious Disease"/>
            <person name="Wu L."/>
            <person name="Ma J."/>
        </authorList>
    </citation>
    <scope>NUCLEOTIDE SEQUENCE [LARGE SCALE GENOMIC DNA]</scope>
    <source>
        <strain evidence="3">CGMCC 4.7643</strain>
    </source>
</reference>
<keyword evidence="3" id="KW-1185">Reference proteome</keyword>
<name>A0ABW5GHB0_9PSEU</name>
<dbReference type="SUPFAM" id="SSF53756">
    <property type="entry name" value="UDP-Glycosyltransferase/glycogen phosphorylase"/>
    <property type="match status" value="1"/>
</dbReference>
<gene>
    <name evidence="2" type="ORF">ACFSYJ_14740</name>
</gene>
<sequence length="414" mass="43346">MATVLICVLSAKGHTGPARPVAEALVRAGHTVHVLTGPEYHGEFAAVGARTATLPAGADLGGGPSPEREALRGTRLARFDLTAFVTRMGPQLAALDEVLAAHPIDVVLCDPLFMAGLPLTMRRHRPPVLVLGFLPLTVPLPGLAPPRTLADRARAVATRVMMPRVLGPVQATATAEVRALTGRAPEVLFLDWPLGSDGVLQMTCPGFEVPRARPMPVEFVGPLSTSGTDRHGLPPWWSDVDGARAVVLVTQGSVAKNDLGDLVLPALAALADRDVLVVVSTGGAALPGDRLPANARAAETLPYDELLPRCALMVTNGGYGGVNHALRHGVPLVCVGATEDKAAVAERVRWSGAGVGLARRRVSARTAGKAITRVMDDPRYRARARELAREMAACPGTDGVVAAVERAAGRHGHR</sequence>
<dbReference type="Gene3D" id="3.40.50.2000">
    <property type="entry name" value="Glycogen Phosphorylase B"/>
    <property type="match status" value="2"/>
</dbReference>
<accession>A0ABW5GHB0</accession>
<dbReference type="RefSeq" id="WP_345402911.1">
    <property type="nucleotide sequence ID" value="NZ_BAABHG010000014.1"/>
</dbReference>